<keyword evidence="2" id="KW-1185">Reference proteome</keyword>
<proteinExistence type="predicted"/>
<name>A0ABT6TGG8_9BACL</name>
<reference evidence="1" key="1">
    <citation type="submission" date="2023-04" db="EMBL/GenBank/DDBJ databases">
        <title>Comparative genomic analysis of Cohnella hashimotonis sp. nov., isolated from the International Space Station.</title>
        <authorList>
            <person name="Venkateswaran K."/>
            <person name="Simpson A."/>
        </authorList>
    </citation>
    <scope>NUCLEOTIDE SEQUENCE</scope>
    <source>
        <strain evidence="1">F6_2S_P_1</strain>
    </source>
</reference>
<dbReference type="Proteomes" id="UP001161691">
    <property type="component" value="Unassembled WGS sequence"/>
</dbReference>
<dbReference type="RefSeq" id="WP_282908581.1">
    <property type="nucleotide sequence ID" value="NZ_JAGRPV010000001.1"/>
</dbReference>
<evidence type="ECO:0000313" key="2">
    <source>
        <dbReference type="Proteomes" id="UP001161691"/>
    </source>
</evidence>
<comment type="caution">
    <text evidence="1">The sequence shown here is derived from an EMBL/GenBank/DDBJ whole genome shotgun (WGS) entry which is preliminary data.</text>
</comment>
<sequence length="1031" mass="114941">MKPDATERTGMRLPPPIDGSDVAAFEERFRTMAPHYTPEWRFSPEDPDAGTALFFLAAEMLEENVKRLNRAPLNNFISFLELMGVKLQPARAARATAVFRLAEGAYEPVYVPQGTQLTAEAPDGGEDISFETEHALLVTPARLLEWINVHPQRDMIVRASGAYEDEAAAGIAPEIAVFGAEGEDLQRHELYIRHDGLFQLNHPARLTLAWFNSAKRYAEPELARGMADTNWLEWSWYDEAAGEWRLFDRVTSARNEVTLWKTSRGRLGNSVVGDSDGRWIRARVKPDPDGSVVSPALAGLPEVEQLSLRGEHDVSADPAGIPPALLYSGDLELDGAGFFPFGQQFFQYSLFHLACPEAFSKHGSRLTLRFDARWDPWELRMAPDPEVRWRMVMRSSDFARKPPQRLYVRRVLWEYWNGESWMRLPGSGRYEELFADLPETQAGSFSLELDCPVDWERTFVNGTWDWWLRVRVASMDTVNRPVVEYMTPHLSRMSLTYAYSSEVRLAPDNAYILNNAEWTDKTAWLRQGGEPFRPFVPIDCPAPAVYLGFDQAPLKGPIRLSFQLGKLVAADQGAPWIEWEALVRDGLRFAWVALKGMDTTNGFTESGAFQFAGPPGLEPVRLFGVERVWLRALNRDGRFGTRGAPVPTLLRVHRNAVSIVQRRTLRDEYPEQTSGGWQLSAAPVVSHEVWVEETGFVNEQTLAEMDEDRYEAHRDSEGRQTRLWVRWQAVESFAGSLPHDRHYTIDEASGSLRFGDGKAGMELPLAGTDKVRVTYQVTEGARGNVPARAIRGLLQPLAFVDSVSNPSAAVGGGDAESLARAMERGPQHARHRGRAVSAADMEWIVREADPSIAQVRCLPGRDARLQREPGKVVVVALPLGGREGVAFFPEVKKKIEAALRDKASNLLMQGGRLAIMPPALLEISVKAVVRTGVADDIVPTEAACMKTLDRYLDTRAGQLDGRGWQIGETVHSSALYGLLQSVRTVLEVELLHMSVVVIEHGAAREVPESALRDLPHGIVVSGSHQVTARLG</sequence>
<accession>A0ABT6TGG8</accession>
<organism evidence="1 2">
    <name type="scientific">Cohnella hashimotonis</name>
    <dbReference type="NCBI Taxonomy" id="2826895"/>
    <lineage>
        <taxon>Bacteria</taxon>
        <taxon>Bacillati</taxon>
        <taxon>Bacillota</taxon>
        <taxon>Bacilli</taxon>
        <taxon>Bacillales</taxon>
        <taxon>Paenibacillaceae</taxon>
        <taxon>Cohnella</taxon>
    </lineage>
</organism>
<evidence type="ECO:0000313" key="1">
    <source>
        <dbReference type="EMBL" id="MDI4645676.1"/>
    </source>
</evidence>
<dbReference type="EMBL" id="JAGRPV010000001">
    <property type="protein sequence ID" value="MDI4645676.1"/>
    <property type="molecule type" value="Genomic_DNA"/>
</dbReference>
<protein>
    <submittedName>
        <fullName evidence="1">Baseplate J/gp47 family protein</fullName>
    </submittedName>
</protein>
<gene>
    <name evidence="1" type="ORF">KB449_11915</name>
</gene>